<keyword evidence="1 6" id="KW-0479">Metal-binding</keyword>
<dbReference type="GO" id="GO:0032259">
    <property type="term" value="P:methylation"/>
    <property type="evidence" value="ECO:0007669"/>
    <property type="project" value="UniProtKB-KW"/>
</dbReference>
<evidence type="ECO:0000256" key="1">
    <source>
        <dbReference type="ARBA" id="ARBA00022723"/>
    </source>
</evidence>
<feature type="binding site" evidence="6">
    <location>
        <position position="72"/>
    </location>
    <ligand>
        <name>Fe cation</name>
        <dbReference type="ChEBI" id="CHEBI:24875"/>
        <note>catalytic</note>
    </ligand>
</feature>
<name>A0A1H3MVJ7_9RHOB</name>
<reference evidence="8 9" key="1">
    <citation type="submission" date="2016-10" db="EMBL/GenBank/DDBJ databases">
        <authorList>
            <person name="de Groot N.N."/>
        </authorList>
    </citation>
    <scope>NUCLEOTIDE SEQUENCE [LARGE SCALE GENOMIC DNA]</scope>
    <source>
        <strain evidence="8 9">DSM 24677</strain>
    </source>
</reference>
<sequence>MSVRMTAAGKFGWITDRRGYRYEGRHPRGTAWPDIPESLLTIWKAIAPDARTPECALINFYGEGARMGLHQDKDEADFGQPVVSVSLGDEGLFRIGGVERGGKTTSQWLRSGDVLLLSGAARLAHHGVDKIRFGSSTLLPGGGRINVTMRVVR</sequence>
<dbReference type="GO" id="GO:0008168">
    <property type="term" value="F:methyltransferase activity"/>
    <property type="evidence" value="ECO:0007669"/>
    <property type="project" value="UniProtKB-KW"/>
</dbReference>
<accession>A0A1H3MVJ7</accession>
<organism evidence="8 9">
    <name type="scientific">Lentibacter algarum</name>
    <dbReference type="NCBI Taxonomy" id="576131"/>
    <lineage>
        <taxon>Bacteria</taxon>
        <taxon>Pseudomonadati</taxon>
        <taxon>Pseudomonadota</taxon>
        <taxon>Alphaproteobacteria</taxon>
        <taxon>Rhodobacterales</taxon>
        <taxon>Roseobacteraceae</taxon>
        <taxon>Lentibacter</taxon>
    </lineage>
</organism>
<evidence type="ECO:0000256" key="3">
    <source>
        <dbReference type="ARBA" id="ARBA00023002"/>
    </source>
</evidence>
<evidence type="ECO:0000256" key="2">
    <source>
        <dbReference type="ARBA" id="ARBA00022964"/>
    </source>
</evidence>
<feature type="binding site" evidence="5">
    <location>
        <begin position="59"/>
        <end position="61"/>
    </location>
    <ligand>
        <name>2-oxoglutarate</name>
        <dbReference type="ChEBI" id="CHEBI:16810"/>
    </ligand>
</feature>
<feature type="binding site" evidence="5">
    <location>
        <position position="13"/>
    </location>
    <ligand>
        <name>substrate</name>
    </ligand>
</feature>
<dbReference type="Proteomes" id="UP000199026">
    <property type="component" value="Unassembled WGS sequence"/>
</dbReference>
<dbReference type="AlphaFoldDB" id="A0A1H3MVJ7"/>
<evidence type="ECO:0000256" key="4">
    <source>
        <dbReference type="ARBA" id="ARBA00023004"/>
    </source>
</evidence>
<feature type="domain" description="Fe2OG dioxygenase" evidence="7">
    <location>
        <begin position="52"/>
        <end position="153"/>
    </location>
</feature>
<dbReference type="GO" id="GO:0035516">
    <property type="term" value="F:broad specificity oxidative DNA demethylase activity"/>
    <property type="evidence" value="ECO:0007669"/>
    <property type="project" value="TreeGrafter"/>
</dbReference>
<dbReference type="GO" id="GO:0035515">
    <property type="term" value="F:oxidative RNA demethylase activity"/>
    <property type="evidence" value="ECO:0007669"/>
    <property type="project" value="TreeGrafter"/>
</dbReference>
<feature type="binding site" evidence="6">
    <location>
        <position position="70"/>
    </location>
    <ligand>
        <name>Fe cation</name>
        <dbReference type="ChEBI" id="CHEBI:24875"/>
        <note>catalytic</note>
    </ligand>
</feature>
<proteinExistence type="predicted"/>
<feature type="binding site" evidence="6">
    <location>
        <position position="126"/>
    </location>
    <ligand>
        <name>Fe cation</name>
        <dbReference type="ChEBI" id="CHEBI:24875"/>
        <note>catalytic</note>
    </ligand>
</feature>
<keyword evidence="9" id="KW-1185">Reference proteome</keyword>
<comment type="cofactor">
    <cofactor evidence="6">
        <name>Fe(2+)</name>
        <dbReference type="ChEBI" id="CHEBI:29033"/>
    </cofactor>
    <text evidence="6">Binds 1 Fe(2+) ion per subunit.</text>
</comment>
<feature type="binding site" evidence="5">
    <location>
        <position position="100"/>
    </location>
    <ligand>
        <name>substrate</name>
    </ligand>
</feature>
<dbReference type="GO" id="GO:0005737">
    <property type="term" value="C:cytoplasm"/>
    <property type="evidence" value="ECO:0007669"/>
    <property type="project" value="TreeGrafter"/>
</dbReference>
<dbReference type="Pfam" id="PF13532">
    <property type="entry name" value="2OG-FeII_Oxy_2"/>
    <property type="match status" value="1"/>
</dbReference>
<dbReference type="GO" id="GO:0035513">
    <property type="term" value="P:oxidative RNA demethylation"/>
    <property type="evidence" value="ECO:0007669"/>
    <property type="project" value="TreeGrafter"/>
</dbReference>
<dbReference type="InterPro" id="IPR027450">
    <property type="entry name" value="AlkB-like"/>
</dbReference>
<dbReference type="InterPro" id="IPR005123">
    <property type="entry name" value="Oxoglu/Fe-dep_dioxygenase_dom"/>
</dbReference>
<evidence type="ECO:0000256" key="6">
    <source>
        <dbReference type="PIRSR" id="PIRSR604574-2"/>
    </source>
</evidence>
<feature type="binding site" evidence="5">
    <location>
        <begin position="20"/>
        <end position="22"/>
    </location>
    <ligand>
        <name>substrate</name>
    </ligand>
</feature>
<dbReference type="EMBL" id="FNPR01000004">
    <property type="protein sequence ID" value="SDY80711.1"/>
    <property type="molecule type" value="Genomic_DNA"/>
</dbReference>
<keyword evidence="8" id="KW-0489">Methyltransferase</keyword>
<dbReference type="PANTHER" id="PTHR16557">
    <property type="entry name" value="ALKYLATED DNA REPAIR PROTEIN ALKB-RELATED"/>
    <property type="match status" value="1"/>
</dbReference>
<evidence type="ECO:0000313" key="9">
    <source>
        <dbReference type="Proteomes" id="UP000199026"/>
    </source>
</evidence>
<dbReference type="PANTHER" id="PTHR16557:SF2">
    <property type="entry name" value="NUCLEIC ACID DIOXYGENASE ALKBH1"/>
    <property type="match status" value="1"/>
</dbReference>
<dbReference type="GO" id="GO:0008198">
    <property type="term" value="F:ferrous iron binding"/>
    <property type="evidence" value="ECO:0007669"/>
    <property type="project" value="TreeGrafter"/>
</dbReference>
<keyword evidence="3" id="KW-0560">Oxidoreductase</keyword>
<feature type="binding site" evidence="5">
    <location>
        <position position="74"/>
    </location>
    <ligand>
        <name>substrate</name>
    </ligand>
</feature>
<evidence type="ECO:0000259" key="7">
    <source>
        <dbReference type="PROSITE" id="PS51471"/>
    </source>
</evidence>
<keyword evidence="2" id="KW-0223">Dioxygenase</keyword>
<dbReference type="STRING" id="576131.SAMN05444486_10419"/>
<dbReference type="Gene3D" id="2.60.120.590">
    <property type="entry name" value="Alpha-ketoglutarate-dependent dioxygenase AlkB-like"/>
    <property type="match status" value="1"/>
</dbReference>
<evidence type="ECO:0000313" key="8">
    <source>
        <dbReference type="EMBL" id="SDY80711.1"/>
    </source>
</evidence>
<keyword evidence="4 6" id="KW-0408">Iron</keyword>
<keyword evidence="8" id="KW-0808">Transferase</keyword>
<dbReference type="InterPro" id="IPR037151">
    <property type="entry name" value="AlkB-like_sf"/>
</dbReference>
<dbReference type="InterPro" id="IPR004574">
    <property type="entry name" value="Alkb"/>
</dbReference>
<gene>
    <name evidence="8" type="ORF">SAMN05444486_10419</name>
</gene>
<protein>
    <submittedName>
        <fullName evidence="8">Alkylated DNA repair protein (DNA oxidative demethylase)</fullName>
    </submittedName>
</protein>
<dbReference type="SUPFAM" id="SSF51197">
    <property type="entry name" value="Clavaminate synthase-like"/>
    <property type="match status" value="1"/>
</dbReference>
<feature type="binding site" evidence="5">
    <location>
        <begin position="144"/>
        <end position="150"/>
    </location>
    <ligand>
        <name>2-oxoglutarate</name>
        <dbReference type="ChEBI" id="CHEBI:16810"/>
    </ligand>
</feature>
<evidence type="ECO:0000256" key="5">
    <source>
        <dbReference type="PIRSR" id="PIRSR604574-1"/>
    </source>
</evidence>
<dbReference type="PROSITE" id="PS51471">
    <property type="entry name" value="FE2OG_OXY"/>
    <property type="match status" value="1"/>
</dbReference>